<dbReference type="Gene3D" id="2.30.29.30">
    <property type="entry name" value="Pleckstrin-homology domain (PH domain)/Phosphotyrosine-binding domain (PTB)"/>
    <property type="match status" value="1"/>
</dbReference>
<evidence type="ECO:0000259" key="3">
    <source>
        <dbReference type="PROSITE" id="PS50003"/>
    </source>
</evidence>
<gene>
    <name evidence="4" type="ORF">INT43_005237</name>
</gene>
<accession>A0A8H7PH04</accession>
<evidence type="ECO:0000256" key="2">
    <source>
        <dbReference type="SAM" id="MobiDB-lite"/>
    </source>
</evidence>
<keyword evidence="1" id="KW-0597">Phosphoprotein</keyword>
<feature type="domain" description="PH" evidence="3">
    <location>
        <begin position="376"/>
        <end position="488"/>
    </location>
</feature>
<dbReference type="PANTHER" id="PTHR31941:SF1">
    <property type="entry name" value="CYTOSKELETAL SIGNALING PROTEIN SLM1"/>
    <property type="match status" value="1"/>
</dbReference>
<keyword evidence="5" id="KW-1185">Reference proteome</keyword>
<evidence type="ECO:0000313" key="4">
    <source>
        <dbReference type="EMBL" id="KAG2173817.1"/>
    </source>
</evidence>
<dbReference type="InterPro" id="IPR011993">
    <property type="entry name" value="PH-like_dom_sf"/>
</dbReference>
<dbReference type="Gene3D" id="1.20.1270.60">
    <property type="entry name" value="Arfaptin homology (AH) domain/BAR domain"/>
    <property type="match status" value="1"/>
</dbReference>
<sequence length="694" mass="78060">METENPNPTNNAPLAIDTNVGHVDAHNQPGSANSQMSSGNVFAESPEAVGTYPPPSQLVGDHSEKTEVEDHTQAPPVFSALAPKLSITRRSTTSYQKQTFRMESGINPAETIAERLEAWRGVLKNLANVFKEMSSANALAAKGYTKSASLIELPFSDGGQHFREEGGIQTVWAATREYALEQSKFHHDYSMFLDQTVIQGLRSVKREAKTMCKSIRNDDRLKTETLYRYREQAEITQHRLNKYINLVNTAPDHANEKADPYIISCELYIDLQKLVHEENRLHDSMLNLQKEFAIFERQLVDNTRNVLRSFQDYRTDGKILSDHTVHMIMDTFDKLEADCEYKVFSVRRQGELVPENAGYKNPADITFENQHHPLVQPIKTGYLERRTFVTKNWSEHRYILTPTGYLHEYKNDKDFPTHPDVSIFIPQTTVTGKNTNMHQGYVFEIRGKNNSAKNKFMKSLERDKTYVLRARNGEDMQVWMDLMTPMSHQFRASVPHEPEDFQQPMNFTNPEVMSRASTWGSTTGGSHAGSDLQDRNLSPVASPTALSPTAEEHGFEDHGVERHGVDNSEHAENNDISRGVSEMSMDEGQAQEVPAGVLTDTNALQKEQEVVPEADKTEILDENNPFVDQDTSSSADMDLGQPGATQEESNQVDESQDTTHGGMHYGTAARIPVTLFDQSEPAEQTQSMPGAFTA</sequence>
<protein>
    <recommendedName>
        <fullName evidence="3">PH domain-containing protein</fullName>
    </recommendedName>
</protein>
<evidence type="ECO:0000313" key="5">
    <source>
        <dbReference type="Proteomes" id="UP000654370"/>
    </source>
</evidence>
<dbReference type="Proteomes" id="UP000654370">
    <property type="component" value="Unassembled WGS sequence"/>
</dbReference>
<dbReference type="AlphaFoldDB" id="A0A8H7PH04"/>
<dbReference type="Pfam" id="PF20399">
    <property type="entry name" value="PH_20"/>
    <property type="match status" value="1"/>
</dbReference>
<dbReference type="Pfam" id="PF20400">
    <property type="entry name" value="BAR_4"/>
    <property type="match status" value="1"/>
</dbReference>
<dbReference type="SUPFAM" id="SSF103657">
    <property type="entry name" value="BAR/IMD domain-like"/>
    <property type="match status" value="1"/>
</dbReference>
<dbReference type="InterPro" id="IPR027267">
    <property type="entry name" value="AH/BAR_dom_sf"/>
</dbReference>
<dbReference type="InterPro" id="IPR046869">
    <property type="entry name" value="SLM1/RGC1-like_PH"/>
</dbReference>
<dbReference type="SUPFAM" id="SSF50729">
    <property type="entry name" value="PH domain-like"/>
    <property type="match status" value="1"/>
</dbReference>
<dbReference type="SMART" id="SM00233">
    <property type="entry name" value="PH"/>
    <property type="match status" value="1"/>
</dbReference>
<reference evidence="4" key="1">
    <citation type="submission" date="2020-12" db="EMBL/GenBank/DDBJ databases">
        <title>Metabolic potential, ecology and presence of endohyphal bacteria is reflected in genomic diversity of Mucoromycotina.</title>
        <authorList>
            <person name="Muszewska A."/>
            <person name="Okrasinska A."/>
            <person name="Steczkiewicz K."/>
            <person name="Drgas O."/>
            <person name="Orlowska M."/>
            <person name="Perlinska-Lenart U."/>
            <person name="Aleksandrzak-Piekarczyk T."/>
            <person name="Szatraj K."/>
            <person name="Zielenkiewicz U."/>
            <person name="Pilsyk S."/>
            <person name="Malc E."/>
            <person name="Mieczkowski P."/>
            <person name="Kruszewska J.S."/>
            <person name="Biernat P."/>
            <person name="Pawlowska J."/>
        </authorList>
    </citation>
    <scope>NUCLEOTIDE SEQUENCE</scope>
    <source>
        <strain evidence="4">WA0000067209</strain>
    </source>
</reference>
<dbReference type="PANTHER" id="PTHR31941">
    <property type="entry name" value="CYTOSKELETAL SIGNALING PROTEIN SLM1"/>
    <property type="match status" value="1"/>
</dbReference>
<feature type="region of interest" description="Disordered" evidence="2">
    <location>
        <begin position="613"/>
        <end position="694"/>
    </location>
</feature>
<dbReference type="OrthoDB" id="5598057at2759"/>
<feature type="region of interest" description="Disordered" evidence="2">
    <location>
        <begin position="515"/>
        <end position="554"/>
    </location>
</feature>
<name>A0A8H7PH04_MORIS</name>
<proteinExistence type="predicted"/>
<dbReference type="PROSITE" id="PS50003">
    <property type="entry name" value="PH_DOMAIN"/>
    <property type="match status" value="1"/>
</dbReference>
<comment type="caution">
    <text evidence="4">The sequence shown here is derived from an EMBL/GenBank/DDBJ whole genome shotgun (WGS) entry which is preliminary data.</text>
</comment>
<dbReference type="InterPro" id="IPR001849">
    <property type="entry name" value="PH_domain"/>
</dbReference>
<dbReference type="EMBL" id="JAEPQZ010000014">
    <property type="protein sequence ID" value="KAG2173817.1"/>
    <property type="molecule type" value="Genomic_DNA"/>
</dbReference>
<organism evidence="4 5">
    <name type="scientific">Mortierella isabellina</name>
    <name type="common">Filamentous fungus</name>
    <name type="synonym">Umbelopsis isabellina</name>
    <dbReference type="NCBI Taxonomy" id="91625"/>
    <lineage>
        <taxon>Eukaryota</taxon>
        <taxon>Fungi</taxon>
        <taxon>Fungi incertae sedis</taxon>
        <taxon>Mucoromycota</taxon>
        <taxon>Mucoromycotina</taxon>
        <taxon>Umbelopsidomycetes</taxon>
        <taxon>Umbelopsidales</taxon>
        <taxon>Umbelopsidaceae</taxon>
        <taxon>Umbelopsis</taxon>
    </lineage>
</organism>
<feature type="compositionally biased region" description="Polar residues" evidence="2">
    <location>
        <begin position="535"/>
        <end position="547"/>
    </location>
</feature>
<dbReference type="InterPro" id="IPR046868">
    <property type="entry name" value="BAR_4"/>
</dbReference>
<evidence type="ECO:0000256" key="1">
    <source>
        <dbReference type="ARBA" id="ARBA00022553"/>
    </source>
</evidence>